<dbReference type="RefSeq" id="WP_247375740.1">
    <property type="nucleotide sequence ID" value="NZ_JALLGV010000001.1"/>
</dbReference>
<dbReference type="EMBL" id="JBHUDJ010000003">
    <property type="protein sequence ID" value="MFD1586924.1"/>
    <property type="molecule type" value="Genomic_DNA"/>
</dbReference>
<reference evidence="1 2" key="1">
    <citation type="journal article" date="2019" name="Int. J. Syst. Evol. Microbiol.">
        <title>The Global Catalogue of Microorganisms (GCM) 10K type strain sequencing project: providing services to taxonomists for standard genome sequencing and annotation.</title>
        <authorList>
            <consortium name="The Broad Institute Genomics Platform"/>
            <consortium name="The Broad Institute Genome Sequencing Center for Infectious Disease"/>
            <person name="Wu L."/>
            <person name="Ma J."/>
        </authorList>
    </citation>
    <scope>NUCLEOTIDE SEQUENCE [LARGE SCALE GENOMIC DNA]</scope>
    <source>
        <strain evidence="1 2">CGMCC 1.12125</strain>
    </source>
</reference>
<comment type="caution">
    <text evidence="1">The sequence shown here is derived from an EMBL/GenBank/DDBJ whole genome shotgun (WGS) entry which is preliminary data.</text>
</comment>
<dbReference type="AlphaFoldDB" id="A0ABD6CC19"/>
<proteinExistence type="predicted"/>
<accession>A0ABD6CC19</accession>
<sequence length="270" mass="28831">MTATLHGIDFSGARQAGHGIWLAEATVDGDSLRVESCASAADRFGVAERAPCLGRLCAFLRDASVVGLDVSFGVPAPVHGRDTWEDSLEWVATAATDVDGFEEACVSRAEQTGSDRTYLLRETDGPVGAQSPYHWLVASQTFHGIRDVLAPLARTDDVCVRPMQSPADATPDATQLCEVYPAATLATCSLPAREYKDDDGPARERREEIVDGLEAATAIEFAADVRGQLIDDAGGDALDAVVAALATHRAREADFEPDRAYDPVEGHIYV</sequence>
<name>A0ABD6CC19_9EURY</name>
<evidence type="ECO:0000313" key="1">
    <source>
        <dbReference type="EMBL" id="MFD1586924.1"/>
    </source>
</evidence>
<evidence type="ECO:0000313" key="2">
    <source>
        <dbReference type="Proteomes" id="UP001597119"/>
    </source>
</evidence>
<dbReference type="Pfam" id="PF04250">
    <property type="entry name" value="DUF429"/>
    <property type="match status" value="1"/>
</dbReference>
<gene>
    <name evidence="1" type="ORF">ACFR9U_08010</name>
</gene>
<protein>
    <submittedName>
        <fullName evidence="1">DUF429 domain-containing protein</fullName>
    </submittedName>
</protein>
<dbReference type="InterPro" id="IPR007362">
    <property type="entry name" value="DUF429"/>
</dbReference>
<keyword evidence="2" id="KW-1185">Reference proteome</keyword>
<dbReference type="Proteomes" id="UP001597119">
    <property type="component" value="Unassembled WGS sequence"/>
</dbReference>
<organism evidence="1 2">
    <name type="scientific">Halorientalis brevis</name>
    <dbReference type="NCBI Taxonomy" id="1126241"/>
    <lineage>
        <taxon>Archaea</taxon>
        <taxon>Methanobacteriati</taxon>
        <taxon>Methanobacteriota</taxon>
        <taxon>Stenosarchaea group</taxon>
        <taxon>Halobacteria</taxon>
        <taxon>Halobacteriales</taxon>
        <taxon>Haloarculaceae</taxon>
        <taxon>Halorientalis</taxon>
    </lineage>
</organism>